<keyword evidence="2" id="KW-1185">Reference proteome</keyword>
<dbReference type="RefSeq" id="WP_377243371.1">
    <property type="nucleotide sequence ID" value="NZ_JBHLUH010000001.1"/>
</dbReference>
<dbReference type="EMBL" id="JBHLUH010000001">
    <property type="protein sequence ID" value="MFC0526085.1"/>
    <property type="molecule type" value="Genomic_DNA"/>
</dbReference>
<sequence>MRRQILRVLAAVAALVIVTPIGGPAAAGEVPWKRIPCTEGGIDRVAYDAASNRLALEWHLDCADPSDSPAAWAYALYAEVGPLAEVSESVLIAYAPTAPTTFAQSRHVPPLVDAICVVTDYDVRIACVGLYRDSRGTLHTVSRLATDDPLVQMKARVFVDDHDSSPACGSCW</sequence>
<evidence type="ECO:0000313" key="2">
    <source>
        <dbReference type="Proteomes" id="UP001589867"/>
    </source>
</evidence>
<reference evidence="1 2" key="1">
    <citation type="submission" date="2024-09" db="EMBL/GenBank/DDBJ databases">
        <authorList>
            <person name="Sun Q."/>
            <person name="Mori K."/>
        </authorList>
    </citation>
    <scope>NUCLEOTIDE SEQUENCE [LARGE SCALE GENOMIC DNA]</scope>
    <source>
        <strain evidence="1 2">TBRC 3947</strain>
    </source>
</reference>
<protein>
    <submittedName>
        <fullName evidence="1">Uncharacterized protein</fullName>
    </submittedName>
</protein>
<gene>
    <name evidence="1" type="ORF">ACFFIA_00190</name>
</gene>
<proteinExistence type="predicted"/>
<evidence type="ECO:0000313" key="1">
    <source>
        <dbReference type="EMBL" id="MFC0526085.1"/>
    </source>
</evidence>
<organism evidence="1 2">
    <name type="scientific">Phytohabitans kaempferiae</name>
    <dbReference type="NCBI Taxonomy" id="1620943"/>
    <lineage>
        <taxon>Bacteria</taxon>
        <taxon>Bacillati</taxon>
        <taxon>Actinomycetota</taxon>
        <taxon>Actinomycetes</taxon>
        <taxon>Micromonosporales</taxon>
        <taxon>Micromonosporaceae</taxon>
    </lineage>
</organism>
<accession>A0ABV6LUK4</accession>
<comment type="caution">
    <text evidence="1">The sequence shown here is derived from an EMBL/GenBank/DDBJ whole genome shotgun (WGS) entry which is preliminary data.</text>
</comment>
<name>A0ABV6LUK4_9ACTN</name>
<dbReference type="Proteomes" id="UP001589867">
    <property type="component" value="Unassembled WGS sequence"/>
</dbReference>